<evidence type="ECO:0000313" key="1">
    <source>
        <dbReference type="EMBL" id="KAK2815397.1"/>
    </source>
</evidence>
<dbReference type="EMBL" id="JAUPFM010000022">
    <property type="protein sequence ID" value="KAK2815397.1"/>
    <property type="molecule type" value="Genomic_DNA"/>
</dbReference>
<evidence type="ECO:0008006" key="3">
    <source>
        <dbReference type="Google" id="ProtNLM"/>
    </source>
</evidence>
<comment type="caution">
    <text evidence="1">The sequence shown here is derived from an EMBL/GenBank/DDBJ whole genome shotgun (WGS) entry which is preliminary data.</text>
</comment>
<gene>
    <name evidence="1" type="ORF">Q5P01_025864</name>
</gene>
<dbReference type="Gene3D" id="2.30.30.850">
    <property type="match status" value="1"/>
</dbReference>
<name>A0AA88ILJ3_CHASR</name>
<keyword evidence="2" id="KW-1185">Reference proteome</keyword>
<dbReference type="AlphaFoldDB" id="A0AA88ILJ3"/>
<reference evidence="1" key="1">
    <citation type="submission" date="2023-07" db="EMBL/GenBank/DDBJ databases">
        <title>Chromosome-level Genome Assembly of Striped Snakehead (Channa striata).</title>
        <authorList>
            <person name="Liu H."/>
        </authorList>
    </citation>
    <scope>NUCLEOTIDE SEQUENCE</scope>
    <source>
        <strain evidence="1">Gz</strain>
        <tissue evidence="1">Muscle</tissue>
    </source>
</reference>
<dbReference type="Proteomes" id="UP001187415">
    <property type="component" value="Unassembled WGS sequence"/>
</dbReference>
<organism evidence="1 2">
    <name type="scientific">Channa striata</name>
    <name type="common">Snakehead murrel</name>
    <name type="synonym">Ophicephalus striatus</name>
    <dbReference type="NCBI Taxonomy" id="64152"/>
    <lineage>
        <taxon>Eukaryota</taxon>
        <taxon>Metazoa</taxon>
        <taxon>Chordata</taxon>
        <taxon>Craniata</taxon>
        <taxon>Vertebrata</taxon>
        <taxon>Euteleostomi</taxon>
        <taxon>Actinopterygii</taxon>
        <taxon>Neopterygii</taxon>
        <taxon>Teleostei</taxon>
        <taxon>Neoteleostei</taxon>
        <taxon>Acanthomorphata</taxon>
        <taxon>Anabantaria</taxon>
        <taxon>Anabantiformes</taxon>
        <taxon>Channoidei</taxon>
        <taxon>Channidae</taxon>
        <taxon>Channa</taxon>
    </lineage>
</organism>
<proteinExistence type="predicted"/>
<accession>A0AA88ILJ3</accession>
<evidence type="ECO:0000313" key="2">
    <source>
        <dbReference type="Proteomes" id="UP001187415"/>
    </source>
</evidence>
<protein>
    <recommendedName>
        <fullName evidence="3">Murine leukemia virus integrase C-terminal domain-containing protein</fullName>
    </recommendedName>
</protein>
<sequence length="172" mass="19071">MLKEKEVVNANNIPDGVLSSQDSAIKPCDHFLIKVIKRKNWSHPRWEGPYTFLLTTPTAVKIAERATQAPTPNSYSCSETSGCSLYSLYSLYSRSFSPSTQPAMVVSSEACDFPGLNQICQRRDLIHLTRPGHPWPVDHPHPHQGHRYLSVLYKPHGGYSAPASSCSCPCTS</sequence>